<comment type="caution">
    <text evidence="1">The sequence shown here is derived from an EMBL/GenBank/DDBJ whole genome shotgun (WGS) entry which is preliminary data.</text>
</comment>
<evidence type="ECO:0000313" key="1">
    <source>
        <dbReference type="EMBL" id="KAK3702694.1"/>
    </source>
</evidence>
<dbReference type="EMBL" id="JAWDGP010007852">
    <property type="protein sequence ID" value="KAK3702694.1"/>
    <property type="molecule type" value="Genomic_DNA"/>
</dbReference>
<organism evidence="1 2">
    <name type="scientific">Elysia crispata</name>
    <name type="common">lettuce slug</name>
    <dbReference type="NCBI Taxonomy" id="231223"/>
    <lineage>
        <taxon>Eukaryota</taxon>
        <taxon>Metazoa</taxon>
        <taxon>Spiralia</taxon>
        <taxon>Lophotrochozoa</taxon>
        <taxon>Mollusca</taxon>
        <taxon>Gastropoda</taxon>
        <taxon>Heterobranchia</taxon>
        <taxon>Euthyneura</taxon>
        <taxon>Panpulmonata</taxon>
        <taxon>Sacoglossa</taxon>
        <taxon>Placobranchoidea</taxon>
        <taxon>Plakobranchidae</taxon>
        <taxon>Elysia</taxon>
    </lineage>
</organism>
<gene>
    <name evidence="1" type="ORF">RRG08_042682</name>
</gene>
<proteinExistence type="predicted"/>
<dbReference type="Proteomes" id="UP001283361">
    <property type="component" value="Unassembled WGS sequence"/>
</dbReference>
<reference evidence="1" key="1">
    <citation type="journal article" date="2023" name="G3 (Bethesda)">
        <title>A reference genome for the long-term kleptoplast-retaining sea slug Elysia crispata morphotype clarki.</title>
        <authorList>
            <person name="Eastman K.E."/>
            <person name="Pendleton A.L."/>
            <person name="Shaikh M.A."/>
            <person name="Suttiyut T."/>
            <person name="Ogas R."/>
            <person name="Tomko P."/>
            <person name="Gavelis G."/>
            <person name="Widhalm J.R."/>
            <person name="Wisecaver J.H."/>
        </authorList>
    </citation>
    <scope>NUCLEOTIDE SEQUENCE</scope>
    <source>
        <strain evidence="1">ECLA1</strain>
    </source>
</reference>
<keyword evidence="2" id="KW-1185">Reference proteome</keyword>
<dbReference type="AlphaFoldDB" id="A0AAE0XRF7"/>
<evidence type="ECO:0000313" key="2">
    <source>
        <dbReference type="Proteomes" id="UP001283361"/>
    </source>
</evidence>
<accession>A0AAE0XRF7</accession>
<sequence length="156" mass="17648">MFTQKKTIDISNAEVIKKKIYGFGVKGQSRITSRTRWSYEMPETETLTAREQSGTFRIMTPGFTPQNIKSDNLAVDVGPQQIRPSTSLACWSRRHLLRTSDPCTPGRRVTSLRNATEAAIVRGQFDENRLGAKASCFSRYAKMRKQEREIEDGGTI</sequence>
<protein>
    <submittedName>
        <fullName evidence="1">Uncharacterized protein</fullName>
    </submittedName>
</protein>
<name>A0AAE0XRF7_9GAST</name>